<gene>
    <name evidence="1" type="ORF">QE152_g4425</name>
</gene>
<dbReference type="EMBL" id="JASPKY010000022">
    <property type="protein sequence ID" value="KAK9752200.1"/>
    <property type="molecule type" value="Genomic_DNA"/>
</dbReference>
<dbReference type="PANTHER" id="PTHR46609:SF8">
    <property type="entry name" value="YQAJ VIRAL RECOMBINASE DOMAIN-CONTAINING PROTEIN"/>
    <property type="match status" value="1"/>
</dbReference>
<sequence length="84" mass="10197">MILKQNNNYYYQVQGQLEVTNREYCDFVVWSPKGMLVERISRNKTFWAEKMAQHLKKIYLECMLPEIVDPRKKRTLPIRSPPHR</sequence>
<proteinExistence type="predicted"/>
<comment type="caution">
    <text evidence="1">The sequence shown here is derived from an EMBL/GenBank/DDBJ whole genome shotgun (WGS) entry which is preliminary data.</text>
</comment>
<dbReference type="AlphaFoldDB" id="A0AAW1N0T3"/>
<dbReference type="GO" id="GO:0006281">
    <property type="term" value="P:DNA repair"/>
    <property type="evidence" value="ECO:0007669"/>
    <property type="project" value="UniProtKB-ARBA"/>
</dbReference>
<dbReference type="Proteomes" id="UP001458880">
    <property type="component" value="Unassembled WGS sequence"/>
</dbReference>
<reference evidence="1 2" key="1">
    <citation type="journal article" date="2024" name="BMC Genomics">
        <title>De novo assembly and annotation of Popillia japonica's genome with initial clues to its potential as an invasive pest.</title>
        <authorList>
            <person name="Cucini C."/>
            <person name="Boschi S."/>
            <person name="Funari R."/>
            <person name="Cardaioli E."/>
            <person name="Iannotti N."/>
            <person name="Marturano G."/>
            <person name="Paoli F."/>
            <person name="Bruttini M."/>
            <person name="Carapelli A."/>
            <person name="Frati F."/>
            <person name="Nardi F."/>
        </authorList>
    </citation>
    <scope>NUCLEOTIDE SEQUENCE [LARGE SCALE GENOMIC DNA]</scope>
    <source>
        <strain evidence="1">DMR45628</strain>
    </source>
</reference>
<evidence type="ECO:0000313" key="2">
    <source>
        <dbReference type="Proteomes" id="UP001458880"/>
    </source>
</evidence>
<dbReference type="Gene3D" id="3.90.320.10">
    <property type="match status" value="1"/>
</dbReference>
<keyword evidence="2" id="KW-1185">Reference proteome</keyword>
<dbReference type="InterPro" id="IPR011604">
    <property type="entry name" value="PDDEXK-like_dom_sf"/>
</dbReference>
<accession>A0AAW1N0T3</accession>
<protein>
    <submittedName>
        <fullName evidence="1">Uncharacterized protein</fullName>
    </submittedName>
</protein>
<dbReference type="PANTHER" id="PTHR46609">
    <property type="entry name" value="EXONUCLEASE, PHAGE-TYPE/RECB, C-TERMINAL DOMAIN-CONTAINING PROTEIN"/>
    <property type="match status" value="1"/>
</dbReference>
<name>A0AAW1N0T3_POPJA</name>
<dbReference type="InterPro" id="IPR051703">
    <property type="entry name" value="NF-kappa-B_Signaling_Reg"/>
</dbReference>
<dbReference type="InterPro" id="IPR011335">
    <property type="entry name" value="Restrct_endonuc-II-like"/>
</dbReference>
<evidence type="ECO:0000313" key="1">
    <source>
        <dbReference type="EMBL" id="KAK9752200.1"/>
    </source>
</evidence>
<dbReference type="SUPFAM" id="SSF52980">
    <property type="entry name" value="Restriction endonuclease-like"/>
    <property type="match status" value="1"/>
</dbReference>
<organism evidence="1 2">
    <name type="scientific">Popillia japonica</name>
    <name type="common">Japanese beetle</name>
    <dbReference type="NCBI Taxonomy" id="7064"/>
    <lineage>
        <taxon>Eukaryota</taxon>
        <taxon>Metazoa</taxon>
        <taxon>Ecdysozoa</taxon>
        <taxon>Arthropoda</taxon>
        <taxon>Hexapoda</taxon>
        <taxon>Insecta</taxon>
        <taxon>Pterygota</taxon>
        <taxon>Neoptera</taxon>
        <taxon>Endopterygota</taxon>
        <taxon>Coleoptera</taxon>
        <taxon>Polyphaga</taxon>
        <taxon>Scarabaeiformia</taxon>
        <taxon>Scarabaeidae</taxon>
        <taxon>Rutelinae</taxon>
        <taxon>Popillia</taxon>
    </lineage>
</organism>